<accession>A0A9D1VWU0</accession>
<evidence type="ECO:0000313" key="5">
    <source>
        <dbReference type="Proteomes" id="UP000824243"/>
    </source>
</evidence>
<sequence>MSKIRFAVVGSGWRSLFYIRIAKALPEIFELTALLCRTREKSDRFRREYGVRAVTSDQELMDSDPDFIVSAVSEHSIAETAAKWASRGFPVLSETPAGLSPEQLKMLWDLYENYGCQIQIAEQYQFYPRYDAMIRLVQSGILGEPVSLDISAMHGCHAASMIRCLLGTDLEEVRITGRTFFLPVTETRTRYEILTSGTIAKKGQAHAILEFESGKAAFYDFLPEQYRSPIRSRAVRLRGTRGEIFNDTVYYLDGDNLPRQAPLLTRSDPVSGEVLSVSFEEKPLYSPVFGVCGLPEDETAIARMLAGMKEYITGGPEIYPFRYALEDAYLALLMPGFSAVSDWHQSKTGPRPWKQGYAGSRKNLTQEAE</sequence>
<proteinExistence type="predicted"/>
<dbReference type="SUPFAM" id="SSF55347">
    <property type="entry name" value="Glyceraldehyde-3-phosphate dehydrogenase-like, C-terminal domain"/>
    <property type="match status" value="1"/>
</dbReference>
<dbReference type="SUPFAM" id="SSF51735">
    <property type="entry name" value="NAD(P)-binding Rossmann-fold domains"/>
    <property type="match status" value="1"/>
</dbReference>
<dbReference type="EMBL" id="DXFA01000069">
    <property type="protein sequence ID" value="HIX48090.1"/>
    <property type="molecule type" value="Genomic_DNA"/>
</dbReference>
<dbReference type="Proteomes" id="UP000824243">
    <property type="component" value="Unassembled WGS sequence"/>
</dbReference>
<dbReference type="PANTHER" id="PTHR43818:SF11">
    <property type="entry name" value="BCDNA.GH03377"/>
    <property type="match status" value="1"/>
</dbReference>
<protein>
    <submittedName>
        <fullName evidence="4">Gfo/Idh/MocA family oxidoreductase</fullName>
    </submittedName>
</protein>
<dbReference type="InterPro" id="IPR050463">
    <property type="entry name" value="Gfo/Idh/MocA_oxidrdct_glycsds"/>
</dbReference>
<evidence type="ECO:0000259" key="3">
    <source>
        <dbReference type="Pfam" id="PF01408"/>
    </source>
</evidence>
<keyword evidence="1" id="KW-0560">Oxidoreductase</keyword>
<dbReference type="PANTHER" id="PTHR43818">
    <property type="entry name" value="BCDNA.GH03377"/>
    <property type="match status" value="1"/>
</dbReference>
<dbReference type="Gene3D" id="3.40.50.720">
    <property type="entry name" value="NAD(P)-binding Rossmann-like Domain"/>
    <property type="match status" value="1"/>
</dbReference>
<evidence type="ECO:0000256" key="2">
    <source>
        <dbReference type="SAM" id="MobiDB-lite"/>
    </source>
</evidence>
<dbReference type="Gene3D" id="3.30.360.10">
    <property type="entry name" value="Dihydrodipicolinate Reductase, domain 2"/>
    <property type="match status" value="1"/>
</dbReference>
<reference evidence="4" key="1">
    <citation type="journal article" date="2021" name="PeerJ">
        <title>Extensive microbial diversity within the chicken gut microbiome revealed by metagenomics and culture.</title>
        <authorList>
            <person name="Gilroy R."/>
            <person name="Ravi A."/>
            <person name="Getino M."/>
            <person name="Pursley I."/>
            <person name="Horton D.L."/>
            <person name="Alikhan N.F."/>
            <person name="Baker D."/>
            <person name="Gharbi K."/>
            <person name="Hall N."/>
            <person name="Watson M."/>
            <person name="Adriaenssens E.M."/>
            <person name="Foster-Nyarko E."/>
            <person name="Jarju S."/>
            <person name="Secka A."/>
            <person name="Antonio M."/>
            <person name="Oren A."/>
            <person name="Chaudhuri R.R."/>
            <person name="La Ragione R."/>
            <person name="Hildebrand F."/>
            <person name="Pallen M.J."/>
        </authorList>
    </citation>
    <scope>NUCLEOTIDE SEQUENCE</scope>
    <source>
        <strain evidence="4">ChiSjej5B23-15282</strain>
    </source>
</reference>
<feature type="domain" description="Gfo/Idh/MocA-like oxidoreductase N-terminal" evidence="3">
    <location>
        <begin position="4"/>
        <end position="120"/>
    </location>
</feature>
<gene>
    <name evidence="4" type="ORF">H9981_03615</name>
</gene>
<dbReference type="InterPro" id="IPR036291">
    <property type="entry name" value="NAD(P)-bd_dom_sf"/>
</dbReference>
<dbReference type="InterPro" id="IPR000683">
    <property type="entry name" value="Gfo/Idh/MocA-like_OxRdtase_N"/>
</dbReference>
<dbReference type="GO" id="GO:0016491">
    <property type="term" value="F:oxidoreductase activity"/>
    <property type="evidence" value="ECO:0007669"/>
    <property type="project" value="UniProtKB-KW"/>
</dbReference>
<dbReference type="AlphaFoldDB" id="A0A9D1VWU0"/>
<name>A0A9D1VWU0_9FIRM</name>
<feature type="region of interest" description="Disordered" evidence="2">
    <location>
        <begin position="348"/>
        <end position="369"/>
    </location>
</feature>
<dbReference type="GO" id="GO:0000166">
    <property type="term" value="F:nucleotide binding"/>
    <property type="evidence" value="ECO:0007669"/>
    <property type="project" value="InterPro"/>
</dbReference>
<organism evidence="4 5">
    <name type="scientific">Candidatus Mediterraneibacter caccavium</name>
    <dbReference type="NCBI Taxonomy" id="2838661"/>
    <lineage>
        <taxon>Bacteria</taxon>
        <taxon>Bacillati</taxon>
        <taxon>Bacillota</taxon>
        <taxon>Clostridia</taxon>
        <taxon>Lachnospirales</taxon>
        <taxon>Lachnospiraceae</taxon>
        <taxon>Mediterraneibacter</taxon>
    </lineage>
</organism>
<evidence type="ECO:0000313" key="4">
    <source>
        <dbReference type="EMBL" id="HIX48090.1"/>
    </source>
</evidence>
<reference evidence="4" key="2">
    <citation type="submission" date="2021-04" db="EMBL/GenBank/DDBJ databases">
        <authorList>
            <person name="Gilroy R."/>
        </authorList>
    </citation>
    <scope>NUCLEOTIDE SEQUENCE</scope>
    <source>
        <strain evidence="4">ChiSjej5B23-15282</strain>
    </source>
</reference>
<evidence type="ECO:0000256" key="1">
    <source>
        <dbReference type="ARBA" id="ARBA00023002"/>
    </source>
</evidence>
<dbReference type="Pfam" id="PF01408">
    <property type="entry name" value="GFO_IDH_MocA"/>
    <property type="match status" value="1"/>
</dbReference>
<comment type="caution">
    <text evidence="4">The sequence shown here is derived from an EMBL/GenBank/DDBJ whole genome shotgun (WGS) entry which is preliminary data.</text>
</comment>